<accession>A0A8T2NBX9</accession>
<evidence type="ECO:0000256" key="5">
    <source>
        <dbReference type="ARBA" id="ARBA00022833"/>
    </source>
</evidence>
<dbReference type="GO" id="GO:0008270">
    <property type="term" value="F:zinc ion binding"/>
    <property type="evidence" value="ECO:0007669"/>
    <property type="project" value="UniProtKB-KW"/>
</dbReference>
<dbReference type="PANTHER" id="PTHR14678:SF1">
    <property type="entry name" value="ZINC FINGER PROTEIN 750"/>
    <property type="match status" value="1"/>
</dbReference>
<evidence type="ECO:0000256" key="8">
    <source>
        <dbReference type="ARBA" id="ARBA00023163"/>
    </source>
</evidence>
<feature type="compositionally biased region" description="Acidic residues" evidence="11">
    <location>
        <begin position="441"/>
        <end position="451"/>
    </location>
</feature>
<comment type="caution">
    <text evidence="13">The sequence shown here is derived from an EMBL/GenBank/DDBJ whole genome shotgun (WGS) entry which is preliminary data.</text>
</comment>
<evidence type="ECO:0000256" key="4">
    <source>
        <dbReference type="ARBA" id="ARBA00022782"/>
    </source>
</evidence>
<comment type="subcellular location">
    <subcellularLocation>
        <location evidence="1">Nucleus</location>
    </subcellularLocation>
</comment>
<evidence type="ECO:0000256" key="1">
    <source>
        <dbReference type="ARBA" id="ARBA00004123"/>
    </source>
</evidence>
<dbReference type="OrthoDB" id="8933073at2759"/>
<keyword evidence="9" id="KW-0539">Nucleus</keyword>
<feature type="compositionally biased region" description="Basic and acidic residues" evidence="11">
    <location>
        <begin position="574"/>
        <end position="588"/>
    </location>
</feature>
<evidence type="ECO:0000256" key="11">
    <source>
        <dbReference type="SAM" id="MobiDB-lite"/>
    </source>
</evidence>
<keyword evidence="4" id="KW-0221">Differentiation</keyword>
<feature type="region of interest" description="Disordered" evidence="11">
    <location>
        <begin position="305"/>
        <end position="510"/>
    </location>
</feature>
<gene>
    <name evidence="13" type="ORF">JZ751_027527</name>
</gene>
<dbReference type="EMBL" id="JAFBMS010000079">
    <property type="protein sequence ID" value="KAG9337875.1"/>
    <property type="molecule type" value="Genomic_DNA"/>
</dbReference>
<evidence type="ECO:0000259" key="12">
    <source>
        <dbReference type="Pfam" id="PF15269"/>
    </source>
</evidence>
<evidence type="ECO:0000256" key="3">
    <source>
        <dbReference type="ARBA" id="ARBA00022771"/>
    </source>
</evidence>
<organism evidence="13 14">
    <name type="scientific">Albula glossodonta</name>
    <name type="common">roundjaw bonefish</name>
    <dbReference type="NCBI Taxonomy" id="121402"/>
    <lineage>
        <taxon>Eukaryota</taxon>
        <taxon>Metazoa</taxon>
        <taxon>Chordata</taxon>
        <taxon>Craniata</taxon>
        <taxon>Vertebrata</taxon>
        <taxon>Euteleostomi</taxon>
        <taxon>Actinopterygii</taxon>
        <taxon>Neopterygii</taxon>
        <taxon>Teleostei</taxon>
        <taxon>Albuliformes</taxon>
        <taxon>Albulidae</taxon>
        <taxon>Albula</taxon>
    </lineage>
</organism>
<dbReference type="Pfam" id="PF15269">
    <property type="entry name" value="zf-C2H2_7"/>
    <property type="match status" value="1"/>
</dbReference>
<keyword evidence="2" id="KW-0479">Metal-binding</keyword>
<reference evidence="13" key="1">
    <citation type="thesis" date="2021" institute="BYU ScholarsArchive" country="Provo, UT, USA">
        <title>Applications of and Algorithms for Genome Assembly and Genomic Analyses with an Emphasis on Marine Teleosts.</title>
        <authorList>
            <person name="Pickett B.D."/>
        </authorList>
    </citation>
    <scope>NUCLEOTIDE SEQUENCE</scope>
    <source>
        <strain evidence="13">HI-2016</strain>
    </source>
</reference>
<feature type="region of interest" description="Disordered" evidence="11">
    <location>
        <begin position="67"/>
        <end position="123"/>
    </location>
</feature>
<dbReference type="GO" id="GO:0008544">
    <property type="term" value="P:epidermis development"/>
    <property type="evidence" value="ECO:0007669"/>
    <property type="project" value="TreeGrafter"/>
</dbReference>
<dbReference type="InterPro" id="IPR039064">
    <property type="entry name" value="ZNF750_Znf"/>
</dbReference>
<keyword evidence="5" id="KW-0862">Zinc</keyword>
<feature type="compositionally biased region" description="Basic and acidic residues" evidence="11">
    <location>
        <begin position="86"/>
        <end position="96"/>
    </location>
</feature>
<name>A0A8T2NBX9_9TELE</name>
<evidence type="ECO:0000256" key="9">
    <source>
        <dbReference type="ARBA" id="ARBA00023242"/>
    </source>
</evidence>
<keyword evidence="3" id="KW-0863">Zinc-finger</keyword>
<evidence type="ECO:0000313" key="14">
    <source>
        <dbReference type="Proteomes" id="UP000824540"/>
    </source>
</evidence>
<dbReference type="GO" id="GO:0030154">
    <property type="term" value="P:cell differentiation"/>
    <property type="evidence" value="ECO:0007669"/>
    <property type="project" value="UniProtKB-KW"/>
</dbReference>
<proteinExistence type="predicted"/>
<dbReference type="GO" id="GO:0001228">
    <property type="term" value="F:DNA-binding transcription activator activity, RNA polymerase II-specific"/>
    <property type="evidence" value="ECO:0007669"/>
    <property type="project" value="TreeGrafter"/>
</dbReference>
<evidence type="ECO:0000256" key="7">
    <source>
        <dbReference type="ARBA" id="ARBA00023159"/>
    </source>
</evidence>
<feature type="region of interest" description="Disordered" evidence="11">
    <location>
        <begin position="562"/>
        <end position="607"/>
    </location>
</feature>
<dbReference type="InterPro" id="IPR039363">
    <property type="entry name" value="ZNF750"/>
</dbReference>
<evidence type="ECO:0000313" key="13">
    <source>
        <dbReference type="EMBL" id="KAG9337875.1"/>
    </source>
</evidence>
<dbReference type="PANTHER" id="PTHR14678">
    <property type="entry name" value="PROLINE-RICH PROTEIN 35-RELATED"/>
    <property type="match status" value="1"/>
</dbReference>
<dbReference type="GO" id="GO:0000978">
    <property type="term" value="F:RNA polymerase II cis-regulatory region sequence-specific DNA binding"/>
    <property type="evidence" value="ECO:0007669"/>
    <property type="project" value="TreeGrafter"/>
</dbReference>
<feature type="compositionally biased region" description="Basic and acidic residues" evidence="11">
    <location>
        <begin position="458"/>
        <end position="479"/>
    </location>
</feature>
<keyword evidence="6" id="KW-0805">Transcription regulation</keyword>
<evidence type="ECO:0000256" key="10">
    <source>
        <dbReference type="ARBA" id="ARBA00040216"/>
    </source>
</evidence>
<dbReference type="GO" id="GO:1990841">
    <property type="term" value="F:promoter-specific chromatin binding"/>
    <property type="evidence" value="ECO:0007669"/>
    <property type="project" value="TreeGrafter"/>
</dbReference>
<protein>
    <recommendedName>
        <fullName evidence="10">Zinc finger protein 750</fullName>
    </recommendedName>
</protein>
<dbReference type="GO" id="GO:0005634">
    <property type="term" value="C:nucleus"/>
    <property type="evidence" value="ECO:0007669"/>
    <property type="project" value="UniProtKB-SubCell"/>
</dbReference>
<evidence type="ECO:0000256" key="2">
    <source>
        <dbReference type="ARBA" id="ARBA00022723"/>
    </source>
</evidence>
<keyword evidence="8" id="KW-0804">Transcription</keyword>
<evidence type="ECO:0000256" key="6">
    <source>
        <dbReference type="ARBA" id="ARBA00023015"/>
    </source>
</evidence>
<keyword evidence="7" id="KW-0010">Activator</keyword>
<feature type="domain" description="Zinc finger protein 750-like zinc finger" evidence="12">
    <location>
        <begin position="7"/>
        <end position="57"/>
    </location>
</feature>
<feature type="compositionally biased region" description="Basic and acidic residues" evidence="11">
    <location>
        <begin position="427"/>
        <end position="440"/>
    </location>
</feature>
<keyword evidence="14" id="KW-1185">Reference proteome</keyword>
<dbReference type="Proteomes" id="UP000824540">
    <property type="component" value="Unassembled WGS sequence"/>
</dbReference>
<sequence length="607" mass="67206">MGAVKVRKPKRPHYVPRPPGKPFRYQCFQCPFTCNEKTHLFNHMKYNLCKDSISLISEQSNGMVRLAKTSTKRCPKEKPSSGSPTETRRKEEHKVEPISPAESPESQECGTEKTVPLPAQPLTSAFSPVEPRCDRNEDGLSPVQQLGGNYSPPALSPPVYYPGLSPIILPTPSSPPVFHHKDPSEAKIANLNYSPSVTQEYPQFVFPKPPLHFLYHPSALLMGPGGAHSIHPYFLDPQEPLLPHSLYPKPPPISEHPHRPYLSIHHATPFQYGLYHNQDHLPSFSRESGYHHLEAQSRHTWEDGVRIYPPSHSEDDHPPARVSQWGVAGGRGQSEEEGSGMSPKEGCSAFGSPDRPSAEDTEGDSNAPLYSPLGGEESRSINQHRYGITPSKPMTGLASFGTSGQEDTVPKKRRSVGVSVENQISDPAEKDPRASSAEKDEDKEEEEENDESPLNLSTKDRNGTEHAADLHISRGHSPDQEMVQEDTPINLSLRKVPSKNPGWGLHWPDREKTDDHRQMAAFALCQLASSCSSPPKDTTLSRETAALVPPYKNAIVVGKLNHIQQNPRVKGQKRPGDNKAHQTLEQHPKKSKITVTSPAHSASKRTH</sequence>
<dbReference type="AlphaFoldDB" id="A0A8T2NBX9"/>